<evidence type="ECO:0000259" key="6">
    <source>
        <dbReference type="PROSITE" id="PS50071"/>
    </source>
</evidence>
<proteinExistence type="predicted"/>
<dbReference type="Proteomes" id="UP001159428">
    <property type="component" value="Unassembled WGS sequence"/>
</dbReference>
<dbReference type="SUPFAM" id="SSF46689">
    <property type="entry name" value="Homeodomain-like"/>
    <property type="match status" value="1"/>
</dbReference>
<dbReference type="EMBL" id="CALNXJ010000022">
    <property type="protein sequence ID" value="CAH3126736.1"/>
    <property type="molecule type" value="Genomic_DNA"/>
</dbReference>
<dbReference type="CDD" id="cd00086">
    <property type="entry name" value="homeodomain"/>
    <property type="match status" value="1"/>
</dbReference>
<evidence type="ECO:0000256" key="2">
    <source>
        <dbReference type="ARBA" id="ARBA00023155"/>
    </source>
</evidence>
<dbReference type="PROSITE" id="PS50071">
    <property type="entry name" value="HOMEOBOX_2"/>
    <property type="match status" value="1"/>
</dbReference>
<evidence type="ECO:0000256" key="5">
    <source>
        <dbReference type="RuleBase" id="RU000682"/>
    </source>
</evidence>
<comment type="caution">
    <text evidence="7">The sequence shown here is derived from an EMBL/GenBank/DDBJ whole genome shotgun (WGS) entry which is preliminary data.</text>
</comment>
<evidence type="ECO:0000256" key="4">
    <source>
        <dbReference type="PROSITE-ProRule" id="PRU00108"/>
    </source>
</evidence>
<accession>A0AAU9WUJ0</accession>
<dbReference type="GO" id="GO:0005634">
    <property type="term" value="C:nucleus"/>
    <property type="evidence" value="ECO:0007669"/>
    <property type="project" value="UniProtKB-SubCell"/>
</dbReference>
<evidence type="ECO:0000313" key="7">
    <source>
        <dbReference type="EMBL" id="CAH3126736.1"/>
    </source>
</evidence>
<keyword evidence="3 4" id="KW-0539">Nucleus</keyword>
<organism evidence="7 8">
    <name type="scientific">Pocillopora meandrina</name>
    <dbReference type="NCBI Taxonomy" id="46732"/>
    <lineage>
        <taxon>Eukaryota</taxon>
        <taxon>Metazoa</taxon>
        <taxon>Cnidaria</taxon>
        <taxon>Anthozoa</taxon>
        <taxon>Hexacorallia</taxon>
        <taxon>Scleractinia</taxon>
        <taxon>Astrocoeniina</taxon>
        <taxon>Pocilloporidae</taxon>
        <taxon>Pocillopora</taxon>
    </lineage>
</organism>
<sequence>RLRTRGRLTDYQKNVLERLFARSPYLTSNQCMEVAAVLGIPKPALQNWFKNKRYRMKLKKESQKNIARCITPALMVHCIQNSGPVQNICVEAPRSLQFPYSNNIPQ</sequence>
<keyword evidence="8" id="KW-1185">Reference proteome</keyword>
<gene>
    <name evidence="7" type="ORF">PMEA_00012708</name>
</gene>
<evidence type="ECO:0000313" key="8">
    <source>
        <dbReference type="Proteomes" id="UP001159428"/>
    </source>
</evidence>
<dbReference type="GO" id="GO:0000981">
    <property type="term" value="F:DNA-binding transcription factor activity, RNA polymerase II-specific"/>
    <property type="evidence" value="ECO:0007669"/>
    <property type="project" value="InterPro"/>
</dbReference>
<dbReference type="GO" id="GO:0003677">
    <property type="term" value="F:DNA binding"/>
    <property type="evidence" value="ECO:0007669"/>
    <property type="project" value="UniProtKB-UniRule"/>
</dbReference>
<evidence type="ECO:0000256" key="3">
    <source>
        <dbReference type="ARBA" id="ARBA00023242"/>
    </source>
</evidence>
<dbReference type="SMART" id="SM00389">
    <property type="entry name" value="HOX"/>
    <property type="match status" value="1"/>
</dbReference>
<keyword evidence="2 4" id="KW-0371">Homeobox</keyword>
<dbReference type="Pfam" id="PF00046">
    <property type="entry name" value="Homeodomain"/>
    <property type="match status" value="1"/>
</dbReference>
<name>A0AAU9WUJ0_9CNID</name>
<dbReference type="Gene3D" id="1.10.10.60">
    <property type="entry name" value="Homeodomain-like"/>
    <property type="match status" value="1"/>
</dbReference>
<dbReference type="PROSITE" id="PS00027">
    <property type="entry name" value="HOMEOBOX_1"/>
    <property type="match status" value="1"/>
</dbReference>
<feature type="domain" description="Homeobox" evidence="6">
    <location>
        <begin position="1"/>
        <end position="59"/>
    </location>
</feature>
<dbReference type="InterPro" id="IPR017970">
    <property type="entry name" value="Homeobox_CS"/>
</dbReference>
<feature type="non-terminal residue" evidence="7">
    <location>
        <position position="1"/>
    </location>
</feature>
<evidence type="ECO:0000256" key="1">
    <source>
        <dbReference type="ARBA" id="ARBA00023125"/>
    </source>
</evidence>
<reference evidence="7 8" key="1">
    <citation type="submission" date="2022-05" db="EMBL/GenBank/DDBJ databases">
        <authorList>
            <consortium name="Genoscope - CEA"/>
            <person name="William W."/>
        </authorList>
    </citation>
    <scope>NUCLEOTIDE SEQUENCE [LARGE SCALE GENOMIC DNA]</scope>
</reference>
<dbReference type="AlphaFoldDB" id="A0AAU9WUJ0"/>
<protein>
    <recommendedName>
        <fullName evidence="6">Homeobox domain-containing protein</fullName>
    </recommendedName>
</protein>
<comment type="subcellular location">
    <subcellularLocation>
        <location evidence="4 5">Nucleus</location>
    </subcellularLocation>
</comment>
<dbReference type="InterPro" id="IPR009057">
    <property type="entry name" value="Homeodomain-like_sf"/>
</dbReference>
<keyword evidence="1 4" id="KW-0238">DNA-binding</keyword>
<dbReference type="InterPro" id="IPR001356">
    <property type="entry name" value="HD"/>
</dbReference>
<feature type="DNA-binding region" description="Homeobox" evidence="4">
    <location>
        <begin position="3"/>
        <end position="60"/>
    </location>
</feature>
<feature type="non-terminal residue" evidence="7">
    <location>
        <position position="106"/>
    </location>
</feature>